<dbReference type="PANTHER" id="PTHR23292">
    <property type="entry name" value="LIPOPOLYSACCHARIDE-INDUCED TUMOR NECROSIS FACTOR-ALPHA FACTOR"/>
    <property type="match status" value="1"/>
</dbReference>
<evidence type="ECO:0000313" key="8">
    <source>
        <dbReference type="EMBL" id="EAR92776.1"/>
    </source>
</evidence>
<evidence type="ECO:0000313" key="9">
    <source>
        <dbReference type="Proteomes" id="UP000009168"/>
    </source>
</evidence>
<reference evidence="9" key="1">
    <citation type="journal article" date="2006" name="PLoS Biol.">
        <title>Macronuclear genome sequence of the ciliate Tetrahymena thermophila, a model eukaryote.</title>
        <authorList>
            <person name="Eisen J.A."/>
            <person name="Coyne R.S."/>
            <person name="Wu M."/>
            <person name="Wu D."/>
            <person name="Thiagarajan M."/>
            <person name="Wortman J.R."/>
            <person name="Badger J.H."/>
            <person name="Ren Q."/>
            <person name="Amedeo P."/>
            <person name="Jones K.M."/>
            <person name="Tallon L.J."/>
            <person name="Delcher A.L."/>
            <person name="Salzberg S.L."/>
            <person name="Silva J.C."/>
            <person name="Haas B.J."/>
            <person name="Majoros W.H."/>
            <person name="Farzad M."/>
            <person name="Carlton J.M."/>
            <person name="Smith R.K. Jr."/>
            <person name="Garg J."/>
            <person name="Pearlman R.E."/>
            <person name="Karrer K.M."/>
            <person name="Sun L."/>
            <person name="Manning G."/>
            <person name="Elde N.C."/>
            <person name="Turkewitz A.P."/>
            <person name="Asai D.J."/>
            <person name="Wilkes D.E."/>
            <person name="Wang Y."/>
            <person name="Cai H."/>
            <person name="Collins K."/>
            <person name="Stewart B.A."/>
            <person name="Lee S.R."/>
            <person name="Wilamowska K."/>
            <person name="Weinberg Z."/>
            <person name="Ruzzo W.L."/>
            <person name="Wloga D."/>
            <person name="Gaertig J."/>
            <person name="Frankel J."/>
            <person name="Tsao C.-C."/>
            <person name="Gorovsky M.A."/>
            <person name="Keeling P.J."/>
            <person name="Waller R.F."/>
            <person name="Patron N.J."/>
            <person name="Cherry J.M."/>
            <person name="Stover N.A."/>
            <person name="Krieger C.J."/>
            <person name="del Toro C."/>
            <person name="Ryder H.F."/>
            <person name="Williamson S.C."/>
            <person name="Barbeau R.A."/>
            <person name="Hamilton E.P."/>
            <person name="Orias E."/>
        </authorList>
    </citation>
    <scope>NUCLEOTIDE SEQUENCE [LARGE SCALE GENOMIC DNA]</scope>
    <source>
        <strain evidence="9">SB210</strain>
    </source>
</reference>
<proteinExistence type="inferred from homology"/>
<dbReference type="AlphaFoldDB" id="Q237G5"/>
<sequence>MYQNSDQQNLYQQNQQANPAQNMMPHVQMVQNPQPNQPFMYQQQNFQLATVETCQNSPYPAQVTCIHCSQYITTQIQYKRGQGSYCCCLLMTLTVGCCILPLLLKKCKDKIHICPNCHKEIAVCEYKPCNKRNRRR</sequence>
<dbReference type="STRING" id="312017.Q237G5"/>
<comment type="similarity">
    <text evidence="2">Belongs to the CDIP1/LITAF family.</text>
</comment>
<evidence type="ECO:0000259" key="7">
    <source>
        <dbReference type="PROSITE" id="PS51837"/>
    </source>
</evidence>
<keyword evidence="3" id="KW-0479">Metal-binding</keyword>
<dbReference type="GO" id="GO:0008270">
    <property type="term" value="F:zinc ion binding"/>
    <property type="evidence" value="ECO:0007669"/>
    <property type="project" value="TreeGrafter"/>
</dbReference>
<dbReference type="KEGG" id="tet:TTHERM_00324190"/>
<dbReference type="GeneID" id="7829921"/>
<dbReference type="OrthoDB" id="305631at2759"/>
<evidence type="ECO:0000256" key="5">
    <source>
        <dbReference type="ARBA" id="ARBA00023136"/>
    </source>
</evidence>
<feature type="domain" description="LITAF" evidence="7">
    <location>
        <begin position="45"/>
        <end position="126"/>
    </location>
</feature>
<keyword evidence="9" id="KW-1185">Reference proteome</keyword>
<gene>
    <name evidence="8" type="ORF">TTHERM_00324190</name>
</gene>
<dbReference type="Proteomes" id="UP000009168">
    <property type="component" value="Unassembled WGS sequence"/>
</dbReference>
<dbReference type="GO" id="GO:0016020">
    <property type="term" value="C:membrane"/>
    <property type="evidence" value="ECO:0007669"/>
    <property type="project" value="UniProtKB-SubCell"/>
</dbReference>
<dbReference type="InParanoid" id="Q237G5"/>
<organism evidence="8 9">
    <name type="scientific">Tetrahymena thermophila (strain SB210)</name>
    <dbReference type="NCBI Taxonomy" id="312017"/>
    <lineage>
        <taxon>Eukaryota</taxon>
        <taxon>Sar</taxon>
        <taxon>Alveolata</taxon>
        <taxon>Ciliophora</taxon>
        <taxon>Intramacronucleata</taxon>
        <taxon>Oligohymenophorea</taxon>
        <taxon>Hymenostomatida</taxon>
        <taxon>Tetrahymenina</taxon>
        <taxon>Tetrahymenidae</taxon>
        <taxon>Tetrahymena</taxon>
    </lineage>
</organism>
<evidence type="ECO:0000256" key="6">
    <source>
        <dbReference type="SAM" id="Phobius"/>
    </source>
</evidence>
<keyword evidence="4" id="KW-0862">Zinc</keyword>
<evidence type="ECO:0000256" key="3">
    <source>
        <dbReference type="ARBA" id="ARBA00022723"/>
    </source>
</evidence>
<keyword evidence="6" id="KW-1133">Transmembrane helix</keyword>
<evidence type="ECO:0000256" key="2">
    <source>
        <dbReference type="ARBA" id="ARBA00005975"/>
    </source>
</evidence>
<accession>Q237G5</accession>
<keyword evidence="6" id="KW-0812">Transmembrane</keyword>
<feature type="transmembrane region" description="Helical" evidence="6">
    <location>
        <begin position="85"/>
        <end position="104"/>
    </location>
</feature>
<dbReference type="PROSITE" id="PS51837">
    <property type="entry name" value="LITAF"/>
    <property type="match status" value="1"/>
</dbReference>
<keyword evidence="5 6" id="KW-0472">Membrane</keyword>
<dbReference type="HOGENOM" id="CLU_095549_2_1_1"/>
<dbReference type="InterPro" id="IPR006629">
    <property type="entry name" value="LITAF"/>
</dbReference>
<dbReference type="Pfam" id="PF10601">
    <property type="entry name" value="zf-LITAF-like"/>
    <property type="match status" value="1"/>
</dbReference>
<dbReference type="RefSeq" id="XP_001013021.1">
    <property type="nucleotide sequence ID" value="XM_001013021.1"/>
</dbReference>
<dbReference type="PANTHER" id="PTHR23292:SF6">
    <property type="entry name" value="FI16602P1-RELATED"/>
    <property type="match status" value="1"/>
</dbReference>
<dbReference type="eggNOG" id="ENOG502R2W2">
    <property type="taxonomic scope" value="Eukaryota"/>
</dbReference>
<dbReference type="InterPro" id="IPR037519">
    <property type="entry name" value="LITAF_fam"/>
</dbReference>
<dbReference type="SMART" id="SM00714">
    <property type="entry name" value="LITAF"/>
    <property type="match status" value="1"/>
</dbReference>
<evidence type="ECO:0000256" key="1">
    <source>
        <dbReference type="ARBA" id="ARBA00004170"/>
    </source>
</evidence>
<dbReference type="EMBL" id="GG662743">
    <property type="protein sequence ID" value="EAR92776.1"/>
    <property type="molecule type" value="Genomic_DNA"/>
</dbReference>
<comment type="subcellular location">
    <subcellularLocation>
        <location evidence="1">Membrane</location>
        <topology evidence="1">Peripheral membrane protein</topology>
    </subcellularLocation>
</comment>
<evidence type="ECO:0000256" key="4">
    <source>
        <dbReference type="ARBA" id="ARBA00022833"/>
    </source>
</evidence>
<name>Q237G5_TETTS</name>
<protein>
    <submittedName>
        <fullName evidence="8">LITAF-like zinc ribbon domain protein</fullName>
    </submittedName>
</protein>